<name>A0ABY9E694_9GAMM</name>
<sequence>MKSTVTSIFLALIAIVAMAIPLFAWWTSVGNPADYFVGYSPPGQKLYIFSKLAGLMAICVFWLQCLLALTKRLAGPAYRAAWSSRSHRLLGIVTFSLAFLHVALFFAAASVRAGKPAWGLFLPNFTQGYFNQSVSLGLIAFGLLCVGFFAGWKLASGRGRWRIGHYLWIIVFPLVFLHATAIGTESQMSLMMYFLVSMSATLLVIGVARFRGLFTLNQKGSAW</sequence>
<dbReference type="EMBL" id="CP098023">
    <property type="protein sequence ID" value="WKD48533.1"/>
    <property type="molecule type" value="Genomic_DNA"/>
</dbReference>
<feature type="transmembrane region" description="Helical" evidence="1">
    <location>
        <begin position="163"/>
        <end position="184"/>
    </location>
</feature>
<evidence type="ECO:0000256" key="1">
    <source>
        <dbReference type="SAM" id="Phobius"/>
    </source>
</evidence>
<protein>
    <submittedName>
        <fullName evidence="2">Ferric reductase-like transmembrane domain-containing protein</fullName>
    </submittedName>
</protein>
<reference evidence="2 3" key="1">
    <citation type="submission" date="2022-05" db="EMBL/GenBank/DDBJ databases">
        <title>Microbulbifer sp. nov., isolated from sponge.</title>
        <authorList>
            <person name="Gao L."/>
        </authorList>
    </citation>
    <scope>NUCLEOTIDE SEQUENCE [LARGE SCALE GENOMIC DNA]</scope>
    <source>
        <strain evidence="2 3">MI-G</strain>
    </source>
</reference>
<keyword evidence="1" id="KW-0472">Membrane</keyword>
<gene>
    <name evidence="2" type="ORF">M8T91_11425</name>
</gene>
<proteinExistence type="predicted"/>
<evidence type="ECO:0000313" key="2">
    <source>
        <dbReference type="EMBL" id="WKD48533.1"/>
    </source>
</evidence>
<keyword evidence="1" id="KW-1133">Transmembrane helix</keyword>
<keyword evidence="1" id="KW-0812">Transmembrane</keyword>
<accession>A0ABY9E694</accession>
<feature type="transmembrane region" description="Helical" evidence="1">
    <location>
        <begin position="190"/>
        <end position="210"/>
    </location>
</feature>
<dbReference type="RefSeq" id="WP_301414294.1">
    <property type="nucleotide sequence ID" value="NZ_CP098023.1"/>
</dbReference>
<feature type="transmembrane region" description="Helical" evidence="1">
    <location>
        <begin position="7"/>
        <end position="26"/>
    </location>
</feature>
<organism evidence="2 3">
    <name type="scientific">Microbulbifer spongiae</name>
    <dbReference type="NCBI Taxonomy" id="2944933"/>
    <lineage>
        <taxon>Bacteria</taxon>
        <taxon>Pseudomonadati</taxon>
        <taxon>Pseudomonadota</taxon>
        <taxon>Gammaproteobacteria</taxon>
        <taxon>Cellvibrionales</taxon>
        <taxon>Microbulbiferaceae</taxon>
        <taxon>Microbulbifer</taxon>
    </lineage>
</organism>
<feature type="transmembrane region" description="Helical" evidence="1">
    <location>
        <begin position="89"/>
        <end position="109"/>
    </location>
</feature>
<feature type="transmembrane region" description="Helical" evidence="1">
    <location>
        <begin position="46"/>
        <end position="69"/>
    </location>
</feature>
<keyword evidence="3" id="KW-1185">Reference proteome</keyword>
<evidence type="ECO:0000313" key="3">
    <source>
        <dbReference type="Proteomes" id="UP001321520"/>
    </source>
</evidence>
<feature type="transmembrane region" description="Helical" evidence="1">
    <location>
        <begin position="129"/>
        <end position="151"/>
    </location>
</feature>
<dbReference type="Proteomes" id="UP001321520">
    <property type="component" value="Chromosome"/>
</dbReference>